<evidence type="ECO:0000256" key="9">
    <source>
        <dbReference type="ARBA" id="ARBA00023065"/>
    </source>
</evidence>
<dbReference type="EMBL" id="QFQB01000010">
    <property type="protein sequence ID" value="PZQ47702.1"/>
    <property type="molecule type" value="Genomic_DNA"/>
</dbReference>
<accession>A0A2W5N2L1</accession>
<keyword evidence="6" id="KW-0631">Potassium channel</keyword>
<keyword evidence="10 13" id="KW-0472">Membrane</keyword>
<evidence type="ECO:0008006" key="16">
    <source>
        <dbReference type="Google" id="ProtNLM"/>
    </source>
</evidence>
<evidence type="ECO:0000256" key="4">
    <source>
        <dbReference type="ARBA" id="ARBA00022538"/>
    </source>
</evidence>
<keyword evidence="5 13" id="KW-0812">Transmembrane</keyword>
<dbReference type="Pfam" id="PF06736">
    <property type="entry name" value="TMEM175"/>
    <property type="match status" value="1"/>
</dbReference>
<evidence type="ECO:0000313" key="14">
    <source>
        <dbReference type="EMBL" id="PZQ47702.1"/>
    </source>
</evidence>
<reference evidence="14 15" key="1">
    <citation type="submission" date="2017-08" db="EMBL/GenBank/DDBJ databases">
        <title>Infants hospitalized years apart are colonized by the same room-sourced microbial strains.</title>
        <authorList>
            <person name="Brooks B."/>
            <person name="Olm M.R."/>
            <person name="Firek B.A."/>
            <person name="Baker R."/>
            <person name="Thomas B.C."/>
            <person name="Morowitz M.J."/>
            <person name="Banfield J.F."/>
        </authorList>
    </citation>
    <scope>NUCLEOTIDE SEQUENCE [LARGE SCALE GENOMIC DNA]</scope>
    <source>
        <strain evidence="14">S2_005_002_R2_29</strain>
    </source>
</reference>
<evidence type="ECO:0000256" key="7">
    <source>
        <dbReference type="ARBA" id="ARBA00022958"/>
    </source>
</evidence>
<keyword evidence="4" id="KW-0633">Potassium transport</keyword>
<dbReference type="GO" id="GO:0016020">
    <property type="term" value="C:membrane"/>
    <property type="evidence" value="ECO:0007669"/>
    <property type="project" value="UniProtKB-SubCell"/>
</dbReference>
<evidence type="ECO:0000256" key="1">
    <source>
        <dbReference type="ARBA" id="ARBA00004141"/>
    </source>
</evidence>
<keyword evidence="8 13" id="KW-1133">Transmembrane helix</keyword>
<dbReference type="AlphaFoldDB" id="A0A2W5N2L1"/>
<dbReference type="InterPro" id="IPR010617">
    <property type="entry name" value="TMEM175-like"/>
</dbReference>
<gene>
    <name evidence="14" type="ORF">DI551_02765</name>
</gene>
<dbReference type="GO" id="GO:0015252">
    <property type="term" value="F:proton channel activity"/>
    <property type="evidence" value="ECO:0007669"/>
    <property type="project" value="InterPro"/>
</dbReference>
<evidence type="ECO:0000256" key="12">
    <source>
        <dbReference type="ARBA" id="ARBA00034430"/>
    </source>
</evidence>
<feature type="transmembrane region" description="Helical" evidence="13">
    <location>
        <begin position="75"/>
        <end position="94"/>
    </location>
</feature>
<dbReference type="GO" id="GO:0005267">
    <property type="term" value="F:potassium channel activity"/>
    <property type="evidence" value="ECO:0007669"/>
    <property type="project" value="UniProtKB-KW"/>
</dbReference>
<comment type="catalytic activity">
    <reaction evidence="12">
        <text>K(+)(in) = K(+)(out)</text>
        <dbReference type="Rhea" id="RHEA:29463"/>
        <dbReference type="ChEBI" id="CHEBI:29103"/>
    </reaction>
</comment>
<evidence type="ECO:0000256" key="6">
    <source>
        <dbReference type="ARBA" id="ARBA00022826"/>
    </source>
</evidence>
<comment type="similarity">
    <text evidence="2">Belongs to the TMEM175 family.</text>
</comment>
<evidence type="ECO:0000256" key="3">
    <source>
        <dbReference type="ARBA" id="ARBA00022448"/>
    </source>
</evidence>
<keyword evidence="3" id="KW-0813">Transport</keyword>
<dbReference type="PANTHER" id="PTHR31462">
    <property type="entry name" value="ENDOSOMAL/LYSOSOMAL POTASSIUM CHANNEL TMEM175"/>
    <property type="match status" value="1"/>
</dbReference>
<feature type="transmembrane region" description="Helical" evidence="13">
    <location>
        <begin position="153"/>
        <end position="180"/>
    </location>
</feature>
<keyword evidence="9" id="KW-0406">Ion transport</keyword>
<organism evidence="14 15">
    <name type="scientific">Micavibrio aeruginosavorus</name>
    <dbReference type="NCBI Taxonomy" id="349221"/>
    <lineage>
        <taxon>Bacteria</taxon>
        <taxon>Pseudomonadati</taxon>
        <taxon>Bdellovibrionota</taxon>
        <taxon>Bdellovibrionia</taxon>
        <taxon>Bdellovibrionales</taxon>
        <taxon>Pseudobdellovibrionaceae</taxon>
        <taxon>Micavibrio</taxon>
    </lineage>
</organism>
<feature type="transmembrane region" description="Helical" evidence="13">
    <location>
        <begin position="6"/>
        <end position="23"/>
    </location>
</feature>
<evidence type="ECO:0000256" key="11">
    <source>
        <dbReference type="ARBA" id="ARBA00023303"/>
    </source>
</evidence>
<proteinExistence type="inferred from homology"/>
<dbReference type="Proteomes" id="UP000249417">
    <property type="component" value="Unassembled WGS sequence"/>
</dbReference>
<feature type="transmembrane region" description="Helical" evidence="13">
    <location>
        <begin position="35"/>
        <end position="55"/>
    </location>
</feature>
<evidence type="ECO:0000256" key="8">
    <source>
        <dbReference type="ARBA" id="ARBA00022989"/>
    </source>
</evidence>
<comment type="caution">
    <text evidence="14">The sequence shown here is derived from an EMBL/GenBank/DDBJ whole genome shotgun (WGS) entry which is preliminary data.</text>
</comment>
<evidence type="ECO:0000256" key="5">
    <source>
        <dbReference type="ARBA" id="ARBA00022692"/>
    </source>
</evidence>
<keyword evidence="11" id="KW-0407">Ion channel</keyword>
<evidence type="ECO:0000256" key="13">
    <source>
        <dbReference type="SAM" id="Phobius"/>
    </source>
</evidence>
<name>A0A2W5N2L1_9BACT</name>
<evidence type="ECO:0000313" key="15">
    <source>
        <dbReference type="Proteomes" id="UP000249417"/>
    </source>
</evidence>
<evidence type="ECO:0000256" key="2">
    <source>
        <dbReference type="ARBA" id="ARBA00006920"/>
    </source>
</evidence>
<protein>
    <recommendedName>
        <fullName evidence="16">DUF1211 domain-containing protein</fullName>
    </recommendedName>
</protein>
<evidence type="ECO:0000256" key="10">
    <source>
        <dbReference type="ARBA" id="ARBA00023136"/>
    </source>
</evidence>
<keyword evidence="7" id="KW-0630">Potassium</keyword>
<sequence length="193" mass="21632">MHKNRVEAFSDAVIAIIITIMVLELKVPHTTALEGLIGLVPVFFSYVLSFIYVGIYWNNHHHLFQAVHSVNGRALWGNLHLLFWLSLLPFVTGWMGENHYALYPVALYGFVLFMAAVAYYILVQTLTCDPTRNPDVKNALGSKTKEMCSMAGYLLGIGLSFVSPVCGLVVYTGLAALWLIPDSRIERNLRDKN</sequence>
<dbReference type="PANTHER" id="PTHR31462:SF5">
    <property type="entry name" value="ENDOSOMAL_LYSOSOMAL PROTON CHANNEL TMEM175"/>
    <property type="match status" value="1"/>
</dbReference>
<comment type="subcellular location">
    <subcellularLocation>
        <location evidence="1">Membrane</location>
        <topology evidence="1">Multi-pass membrane protein</topology>
    </subcellularLocation>
</comment>
<feature type="transmembrane region" description="Helical" evidence="13">
    <location>
        <begin position="101"/>
        <end position="122"/>
    </location>
</feature>